<evidence type="ECO:0000313" key="1">
    <source>
        <dbReference type="EMBL" id="SUA88759.1"/>
    </source>
</evidence>
<dbReference type="Proteomes" id="UP000254589">
    <property type="component" value="Unassembled WGS sequence"/>
</dbReference>
<evidence type="ECO:0000313" key="2">
    <source>
        <dbReference type="Proteomes" id="UP000254589"/>
    </source>
</evidence>
<reference evidence="1 2" key="1">
    <citation type="submission" date="2018-06" db="EMBL/GenBank/DDBJ databases">
        <authorList>
            <consortium name="Pathogen Informatics"/>
            <person name="Doyle S."/>
        </authorList>
    </citation>
    <scope>NUCLEOTIDE SEQUENCE [LARGE SCALE GENOMIC DNA]</scope>
    <source>
        <strain evidence="1 2">NCTC13159</strain>
    </source>
</reference>
<accession>A0AAJ5CYP0</accession>
<proteinExistence type="predicted"/>
<name>A0AAJ5CYP0_PANPU</name>
<dbReference type="AlphaFoldDB" id="A0AAJ5CYP0"/>
<dbReference type="EMBL" id="UGSJ01000001">
    <property type="protein sequence ID" value="SUA88759.1"/>
    <property type="molecule type" value="Genomic_DNA"/>
</dbReference>
<organism evidence="1 2">
    <name type="scientific">Pandoraea pulmonicola</name>
    <dbReference type="NCBI Taxonomy" id="93221"/>
    <lineage>
        <taxon>Bacteria</taxon>
        <taxon>Pseudomonadati</taxon>
        <taxon>Pseudomonadota</taxon>
        <taxon>Betaproteobacteria</taxon>
        <taxon>Burkholderiales</taxon>
        <taxon>Burkholderiaceae</taxon>
        <taxon>Pandoraea</taxon>
    </lineage>
</organism>
<sequence length="160" mass="18556">MNAWTRPVANRSKQPVKTRNLRVTDIAVRPVGASKAHLIFTWRQTGFAFKELPKRADVTISDTLTHLIKFDWFRFEQLLCHFDAKALEVFQWRQTHCLFEASVKRTFAYSQMFGKLSQLNTVLKRHLHTLLSPGDKRIGVPMLAQELGIRGLRDSIHIDQ</sequence>
<protein>
    <submittedName>
        <fullName evidence="1">Uncharacterized protein</fullName>
    </submittedName>
</protein>
<comment type="caution">
    <text evidence="1">The sequence shown here is derived from an EMBL/GenBank/DDBJ whole genome shotgun (WGS) entry which is preliminary data.</text>
</comment>
<gene>
    <name evidence="1" type="ORF">NCTC13159_00209</name>
</gene>